<gene>
    <name evidence="3" type="ORF">SAMN05421811_102543</name>
</gene>
<dbReference type="EMBL" id="FOHX01000002">
    <property type="protein sequence ID" value="SET26019.1"/>
    <property type="molecule type" value="Genomic_DNA"/>
</dbReference>
<feature type="coiled-coil region" evidence="1">
    <location>
        <begin position="156"/>
        <end position="193"/>
    </location>
</feature>
<dbReference type="Proteomes" id="UP000199361">
    <property type="component" value="Unassembled WGS sequence"/>
</dbReference>
<accession>A0A1I0D1Q7</accession>
<dbReference type="InterPro" id="IPR058593">
    <property type="entry name" value="ARB_07466-like_C"/>
</dbReference>
<protein>
    <recommendedName>
        <fullName evidence="2">ARB-07466-like C-terminal domain-containing protein</fullName>
    </recommendedName>
</protein>
<feature type="coiled-coil region" evidence="1">
    <location>
        <begin position="75"/>
        <end position="102"/>
    </location>
</feature>
<dbReference type="Pfam" id="PF26571">
    <property type="entry name" value="VldE"/>
    <property type="match status" value="1"/>
</dbReference>
<keyword evidence="1" id="KW-0175">Coiled coil</keyword>
<sequence length="318" mass="34812">MTDNKIIFYSFGPTMKEGTDVRTGRVAVLVAVLAGLLTLSGAPPASADPSPAELRRLTKQAAQLNELYRGQIQSLEEIRIQAKRATDTSGDLEAQLRAAQADVGRIAQTSYMLGPLDSTKLFGMRAEPHQILGQAANLSYMAVERTEKVKSIQRLIKKSKEAKLNANDKIQKMKREIKRLQSKRDEIQRLLNKFGFQQPGGADGLTPRMVAVRAEIMANFPMKYGVGCLRPGDPGEHGKGRACDFMMSRGGTMASGADAANGDALAAWLISNGARIGVMYIIWKQRYYDIRSGGGWDPMSNRGGVTANHYDHVHVSVF</sequence>
<dbReference type="AlphaFoldDB" id="A0A1I0D1Q7"/>
<evidence type="ECO:0000259" key="2">
    <source>
        <dbReference type="Pfam" id="PF26571"/>
    </source>
</evidence>
<evidence type="ECO:0000256" key="1">
    <source>
        <dbReference type="SAM" id="Coils"/>
    </source>
</evidence>
<evidence type="ECO:0000313" key="3">
    <source>
        <dbReference type="EMBL" id="SET26019.1"/>
    </source>
</evidence>
<evidence type="ECO:0000313" key="4">
    <source>
        <dbReference type="Proteomes" id="UP000199361"/>
    </source>
</evidence>
<keyword evidence="4" id="KW-1185">Reference proteome</keyword>
<organism evidence="3 4">
    <name type="scientific">Nonomuraea wenchangensis</name>
    <dbReference type="NCBI Taxonomy" id="568860"/>
    <lineage>
        <taxon>Bacteria</taxon>
        <taxon>Bacillati</taxon>
        <taxon>Actinomycetota</taxon>
        <taxon>Actinomycetes</taxon>
        <taxon>Streptosporangiales</taxon>
        <taxon>Streptosporangiaceae</taxon>
        <taxon>Nonomuraea</taxon>
    </lineage>
</organism>
<proteinExistence type="predicted"/>
<feature type="domain" description="ARB-07466-like C-terminal" evidence="2">
    <location>
        <begin position="202"/>
        <end position="310"/>
    </location>
</feature>
<dbReference type="STRING" id="568860.SAMN05421811_102543"/>
<name>A0A1I0D1Q7_9ACTN</name>
<reference evidence="3 4" key="1">
    <citation type="submission" date="2016-10" db="EMBL/GenBank/DDBJ databases">
        <authorList>
            <person name="de Groot N.N."/>
        </authorList>
    </citation>
    <scope>NUCLEOTIDE SEQUENCE [LARGE SCALE GENOMIC DNA]</scope>
    <source>
        <strain evidence="3 4">CGMCC 4.5598</strain>
    </source>
</reference>